<name>A0AAD4W2E0_PRUDU</name>
<accession>A0AAD4W2E0</accession>
<organism evidence="1 2">
    <name type="scientific">Prunus dulcis</name>
    <name type="common">Almond</name>
    <name type="synonym">Amygdalus dulcis</name>
    <dbReference type="NCBI Taxonomy" id="3755"/>
    <lineage>
        <taxon>Eukaryota</taxon>
        <taxon>Viridiplantae</taxon>
        <taxon>Streptophyta</taxon>
        <taxon>Embryophyta</taxon>
        <taxon>Tracheophyta</taxon>
        <taxon>Spermatophyta</taxon>
        <taxon>Magnoliopsida</taxon>
        <taxon>eudicotyledons</taxon>
        <taxon>Gunneridae</taxon>
        <taxon>Pentapetalae</taxon>
        <taxon>rosids</taxon>
        <taxon>fabids</taxon>
        <taxon>Rosales</taxon>
        <taxon>Rosaceae</taxon>
        <taxon>Amygdaloideae</taxon>
        <taxon>Amygdaleae</taxon>
        <taxon>Prunus</taxon>
    </lineage>
</organism>
<comment type="caution">
    <text evidence="1">The sequence shown here is derived from an EMBL/GenBank/DDBJ whole genome shotgun (WGS) entry which is preliminary data.</text>
</comment>
<keyword evidence="2" id="KW-1185">Reference proteome</keyword>
<gene>
    <name evidence="1" type="ORF">L3X38_024780</name>
</gene>
<dbReference type="EMBL" id="JAJFAZ020000004">
    <property type="protein sequence ID" value="KAI5334647.1"/>
    <property type="molecule type" value="Genomic_DNA"/>
</dbReference>
<evidence type="ECO:0000313" key="1">
    <source>
        <dbReference type="EMBL" id="KAI5334647.1"/>
    </source>
</evidence>
<sequence length="136" mass="15680">MSQDVGPRATIIDTFPDIGPGSSRALLLLSRQFIRVWIILLPSLNILGKGQTNNFFRILAQQQPEATVTPTVFDRQSRCQPSWSHSTGPHLEKEKTKKKYTCLTYFRCTTTTFFDKQYKFSKIFLKLEGREVKFAM</sequence>
<proteinExistence type="predicted"/>
<protein>
    <submittedName>
        <fullName evidence="1">Uncharacterized protein</fullName>
    </submittedName>
</protein>
<reference evidence="1 2" key="1">
    <citation type="journal article" date="2022" name="G3 (Bethesda)">
        <title>Whole-genome sequence and methylome profiling of the almond [Prunus dulcis (Mill.) D.A. Webb] cultivar 'Nonpareil'.</title>
        <authorList>
            <person name="D'Amico-Willman K.M."/>
            <person name="Ouma W.Z."/>
            <person name="Meulia T."/>
            <person name="Sideli G.M."/>
            <person name="Gradziel T.M."/>
            <person name="Fresnedo-Ramirez J."/>
        </authorList>
    </citation>
    <scope>NUCLEOTIDE SEQUENCE [LARGE SCALE GENOMIC DNA]</scope>
    <source>
        <strain evidence="1">Clone GOH B32 T37-40</strain>
    </source>
</reference>
<dbReference type="Proteomes" id="UP001054821">
    <property type="component" value="Chromosome 4"/>
</dbReference>
<evidence type="ECO:0000313" key="2">
    <source>
        <dbReference type="Proteomes" id="UP001054821"/>
    </source>
</evidence>
<dbReference type="AlphaFoldDB" id="A0AAD4W2E0"/>